<evidence type="ECO:0000313" key="4">
    <source>
        <dbReference type="EMBL" id="MFC6957613.1"/>
    </source>
</evidence>
<reference evidence="5" key="1">
    <citation type="journal article" date="2019" name="Int. J. Syst. Evol. Microbiol.">
        <title>The Global Catalogue of Microorganisms (GCM) 10K type strain sequencing project: providing services to taxonomists for standard genome sequencing and annotation.</title>
        <authorList>
            <consortium name="The Broad Institute Genomics Platform"/>
            <consortium name="The Broad Institute Genome Sequencing Center for Infectious Disease"/>
            <person name="Wu L."/>
            <person name="Ma J."/>
        </authorList>
    </citation>
    <scope>NUCLEOTIDE SEQUENCE [LARGE SCALE GENOMIC DNA]</scope>
    <source>
        <strain evidence="5">KACC 12634</strain>
    </source>
</reference>
<protein>
    <submittedName>
        <fullName evidence="4">NmrA family NAD(P)-binding protein</fullName>
    </submittedName>
</protein>
<dbReference type="InterPro" id="IPR036291">
    <property type="entry name" value="NAD(P)-bd_dom_sf"/>
</dbReference>
<dbReference type="PANTHER" id="PTHR47706">
    <property type="entry name" value="NMRA-LIKE FAMILY PROTEIN"/>
    <property type="match status" value="1"/>
</dbReference>
<sequence>MTTVLVAGATGSLGSLIVKHLLDRGADVRALVRKSSVDKLTAHPNLTAHVGDLADGADALARHLDGVGVVVSAVQGGPEVIIDGQRELLRAAERAGVHRMIPSDFSINLYGYDYGVNILSDLRRVFAESFAASTVARTSVAIGAFPEYFLGEVHEVLDPAAGTFSVWGDGTRPIDITTIPDTAAFTAAIALDPRTAGRDVHVVGQQLSMMELRNEVEAASGRRWELVRKGTLRDLRAEVVRRQFTASSPLQYAALQAQVAMFDGTASLRDVRNADYPDVVPTSLAQYLAGPGAAHFTAPETARRPDEWPTAV</sequence>
<dbReference type="Proteomes" id="UP001596470">
    <property type="component" value="Unassembled WGS sequence"/>
</dbReference>
<evidence type="ECO:0000313" key="5">
    <source>
        <dbReference type="Proteomes" id="UP001596470"/>
    </source>
</evidence>
<evidence type="ECO:0000256" key="1">
    <source>
        <dbReference type="ARBA" id="ARBA00022857"/>
    </source>
</evidence>
<dbReference type="InterPro" id="IPR008030">
    <property type="entry name" value="NmrA-like"/>
</dbReference>
<accession>A0ABW2D9Z1</accession>
<evidence type="ECO:0000256" key="2">
    <source>
        <dbReference type="ARBA" id="ARBA00023002"/>
    </source>
</evidence>
<evidence type="ECO:0000259" key="3">
    <source>
        <dbReference type="Pfam" id="PF05368"/>
    </source>
</evidence>
<keyword evidence="2" id="KW-0560">Oxidoreductase</keyword>
<organism evidence="4 5">
    <name type="scientific">Glycomyces mayteni</name>
    <dbReference type="NCBI Taxonomy" id="543887"/>
    <lineage>
        <taxon>Bacteria</taxon>
        <taxon>Bacillati</taxon>
        <taxon>Actinomycetota</taxon>
        <taxon>Actinomycetes</taxon>
        <taxon>Glycomycetales</taxon>
        <taxon>Glycomycetaceae</taxon>
        <taxon>Glycomyces</taxon>
    </lineage>
</organism>
<dbReference type="Pfam" id="PF05368">
    <property type="entry name" value="NmrA"/>
    <property type="match status" value="1"/>
</dbReference>
<proteinExistence type="predicted"/>
<keyword evidence="5" id="KW-1185">Reference proteome</keyword>
<dbReference type="Gene3D" id="3.40.50.720">
    <property type="entry name" value="NAD(P)-binding Rossmann-like Domain"/>
    <property type="match status" value="1"/>
</dbReference>
<dbReference type="PANTHER" id="PTHR47706:SF9">
    <property type="entry name" value="NMRA-LIKE DOMAIN-CONTAINING PROTEIN-RELATED"/>
    <property type="match status" value="1"/>
</dbReference>
<dbReference type="InterPro" id="IPR051609">
    <property type="entry name" value="NmrA/Isoflavone_reductase-like"/>
</dbReference>
<dbReference type="Gene3D" id="3.90.25.10">
    <property type="entry name" value="UDP-galactose 4-epimerase, domain 1"/>
    <property type="match status" value="1"/>
</dbReference>
<keyword evidence="1" id="KW-0521">NADP</keyword>
<dbReference type="EMBL" id="JBHSYS010000002">
    <property type="protein sequence ID" value="MFC6957613.1"/>
    <property type="molecule type" value="Genomic_DNA"/>
</dbReference>
<dbReference type="SUPFAM" id="SSF51735">
    <property type="entry name" value="NAD(P)-binding Rossmann-fold domains"/>
    <property type="match status" value="1"/>
</dbReference>
<gene>
    <name evidence="4" type="ORF">ACFQS3_10455</name>
</gene>
<dbReference type="RefSeq" id="WP_382349494.1">
    <property type="nucleotide sequence ID" value="NZ_JBHMBP010000002.1"/>
</dbReference>
<name>A0ABW2D9Z1_9ACTN</name>
<feature type="domain" description="NmrA-like" evidence="3">
    <location>
        <begin position="3"/>
        <end position="225"/>
    </location>
</feature>
<comment type="caution">
    <text evidence="4">The sequence shown here is derived from an EMBL/GenBank/DDBJ whole genome shotgun (WGS) entry which is preliminary data.</text>
</comment>